<protein>
    <submittedName>
        <fullName evidence="1">Uncharacterized protein</fullName>
    </submittedName>
</protein>
<evidence type="ECO:0000313" key="2">
    <source>
        <dbReference type="Proteomes" id="UP000188637"/>
    </source>
</evidence>
<keyword evidence="2" id="KW-1185">Reference proteome</keyword>
<organism evidence="1 2">
    <name type="scientific">Candidatus Epulonipiscium fishelsonii</name>
    <dbReference type="NCBI Taxonomy" id="77094"/>
    <lineage>
        <taxon>Bacteria</taxon>
        <taxon>Bacillati</taxon>
        <taxon>Bacillota</taxon>
        <taxon>Clostridia</taxon>
        <taxon>Lachnospirales</taxon>
        <taxon>Lachnospiraceae</taxon>
        <taxon>Candidatus Epulonipiscium</taxon>
    </lineage>
</organism>
<reference evidence="1" key="1">
    <citation type="submission" date="2016-08" db="EMBL/GenBank/DDBJ databases">
        <authorList>
            <person name="Ngugi D.K."/>
            <person name="Miyake S."/>
            <person name="Stingl U."/>
        </authorList>
    </citation>
    <scope>NUCLEOTIDE SEQUENCE</scope>
    <source>
        <strain evidence="1">SCG-D08WGA-EpuloA1</strain>
    </source>
</reference>
<accession>A0ACC8XEF2</accession>
<dbReference type="Proteomes" id="UP000188637">
    <property type="component" value="Unassembled WGS sequence"/>
</dbReference>
<evidence type="ECO:0000313" key="1">
    <source>
        <dbReference type="EMBL" id="ONI41449.1"/>
    </source>
</evidence>
<dbReference type="EMBL" id="LJHD01000218">
    <property type="protein sequence ID" value="ONI41449.1"/>
    <property type="molecule type" value="Genomic_DNA"/>
</dbReference>
<sequence>MKVFGIAILSAFTSFPFIAFLFTLPFLIYNYRKFGAIPWLKILVIYSFVLYLLNIYCLIILPFPSSAQARNLHGVKMQLIPFMFIKDFLTETDFDLFNPQTYISTIKSSAVYVVAFNLIMFMPLGIYLRYYFKFSLLKTFFISLGISLFFEITQLTGLYGIYNGSYRLFDVDDLIVNSTGGALGYIIAPIFTFFLPSKNEIDIMSYEKGKHVSVIREIIAWCTDFFIMMTVSLFIIIFFPGLTMVSISLISFIFVIILPIKISGNTIGQRFMKYRTISTKSTKLDIWQIFVRNLLIFYVILPTPLYLFFALMYFCISFSYFYTFVFALAFFILGLMGIAMVIQMVIRWIKDDNTLLFYEKISNTKNISTI</sequence>
<comment type="caution">
    <text evidence="1">The sequence shown here is derived from an EMBL/GenBank/DDBJ whole genome shotgun (WGS) entry which is preliminary data.</text>
</comment>
<gene>
    <name evidence="1" type="ORF">AN640_07970</name>
</gene>
<name>A0ACC8XEF2_9FIRM</name>
<proteinExistence type="predicted"/>